<dbReference type="InterPro" id="IPR036378">
    <property type="entry name" value="FAS1_dom_sf"/>
</dbReference>
<dbReference type="EMBL" id="BAAAQQ010000013">
    <property type="protein sequence ID" value="GAA2131068.1"/>
    <property type="molecule type" value="Genomic_DNA"/>
</dbReference>
<dbReference type="Pfam" id="PF02469">
    <property type="entry name" value="Fasciclin"/>
    <property type="match status" value="1"/>
</dbReference>
<dbReference type="SUPFAM" id="SSF82153">
    <property type="entry name" value="FAS1 domain"/>
    <property type="match status" value="1"/>
</dbReference>
<feature type="region of interest" description="Disordered" evidence="1">
    <location>
        <begin position="36"/>
        <end position="93"/>
    </location>
</feature>
<dbReference type="PROSITE" id="PS50213">
    <property type="entry name" value="FAS1"/>
    <property type="match status" value="1"/>
</dbReference>
<evidence type="ECO:0000256" key="1">
    <source>
        <dbReference type="SAM" id="MobiDB-lite"/>
    </source>
</evidence>
<protein>
    <submittedName>
        <fullName evidence="4">Fasciclin domain-containing protein</fullName>
    </submittedName>
</protein>
<gene>
    <name evidence="4" type="ORF">GCM10009843_34230</name>
</gene>
<dbReference type="Proteomes" id="UP001500575">
    <property type="component" value="Unassembled WGS sequence"/>
</dbReference>
<feature type="compositionally biased region" description="Low complexity" evidence="1">
    <location>
        <begin position="60"/>
        <end position="74"/>
    </location>
</feature>
<sequence length="232" mass="24224">MHCGVRRAVGAVLGPLVCPLVCVLAVMSLAACGGDDPEPSADKDQTSQSPTDTAPASPEPTGTTSLSATASDAAPPDDEPFGPDCKKFKTDDGTGPAEFRNEMDIGIFSVVFRDLIGDSFALVNEADLLATADTTYFLPTNEAIDVLNQQQMGDLLFDEQKRASTMGRHVVPETLAPSALAGEHETAAASTLQVTVDGDDVTVGLQGADVVCGNIELEQGVRVYVIDQLLIT</sequence>
<dbReference type="SMART" id="SM00554">
    <property type="entry name" value="FAS1"/>
    <property type="match status" value="1"/>
</dbReference>
<proteinExistence type="predicted"/>
<evidence type="ECO:0000256" key="2">
    <source>
        <dbReference type="SAM" id="SignalP"/>
    </source>
</evidence>
<evidence type="ECO:0000259" key="3">
    <source>
        <dbReference type="PROSITE" id="PS50213"/>
    </source>
</evidence>
<feature type="signal peptide" evidence="2">
    <location>
        <begin position="1"/>
        <end position="30"/>
    </location>
</feature>
<name>A0ABP5KHX4_9ACTN</name>
<keyword evidence="2" id="KW-0732">Signal</keyword>
<evidence type="ECO:0000313" key="5">
    <source>
        <dbReference type="Proteomes" id="UP001500575"/>
    </source>
</evidence>
<dbReference type="PROSITE" id="PS51257">
    <property type="entry name" value="PROKAR_LIPOPROTEIN"/>
    <property type="match status" value="1"/>
</dbReference>
<organism evidence="4 5">
    <name type="scientific">Nocardioides bigeumensis</name>
    <dbReference type="NCBI Taxonomy" id="433657"/>
    <lineage>
        <taxon>Bacteria</taxon>
        <taxon>Bacillati</taxon>
        <taxon>Actinomycetota</taxon>
        <taxon>Actinomycetes</taxon>
        <taxon>Propionibacteriales</taxon>
        <taxon>Nocardioidaceae</taxon>
        <taxon>Nocardioides</taxon>
    </lineage>
</organism>
<feature type="chain" id="PRO_5045156205" evidence="2">
    <location>
        <begin position="31"/>
        <end position="232"/>
    </location>
</feature>
<accession>A0ABP5KHX4</accession>
<dbReference type="Gene3D" id="2.30.180.10">
    <property type="entry name" value="FAS1 domain"/>
    <property type="match status" value="1"/>
</dbReference>
<feature type="domain" description="FAS1" evidence="3">
    <location>
        <begin position="96"/>
        <end position="230"/>
    </location>
</feature>
<dbReference type="InterPro" id="IPR000782">
    <property type="entry name" value="FAS1_domain"/>
</dbReference>
<evidence type="ECO:0000313" key="4">
    <source>
        <dbReference type="EMBL" id="GAA2131068.1"/>
    </source>
</evidence>
<comment type="caution">
    <text evidence="4">The sequence shown here is derived from an EMBL/GenBank/DDBJ whole genome shotgun (WGS) entry which is preliminary data.</text>
</comment>
<keyword evidence="5" id="KW-1185">Reference proteome</keyword>
<reference evidence="5" key="1">
    <citation type="journal article" date="2019" name="Int. J. Syst. Evol. Microbiol.">
        <title>The Global Catalogue of Microorganisms (GCM) 10K type strain sequencing project: providing services to taxonomists for standard genome sequencing and annotation.</title>
        <authorList>
            <consortium name="The Broad Institute Genomics Platform"/>
            <consortium name="The Broad Institute Genome Sequencing Center for Infectious Disease"/>
            <person name="Wu L."/>
            <person name="Ma J."/>
        </authorList>
    </citation>
    <scope>NUCLEOTIDE SEQUENCE [LARGE SCALE GENOMIC DNA]</scope>
    <source>
        <strain evidence="5">JCM 16021</strain>
    </source>
</reference>